<dbReference type="EMBL" id="CP060286">
    <property type="protein sequence ID" value="QNK42688.1"/>
    <property type="molecule type" value="Genomic_DNA"/>
</dbReference>
<evidence type="ECO:0000313" key="8">
    <source>
        <dbReference type="Proteomes" id="UP000515909"/>
    </source>
</evidence>
<evidence type="ECO:0000256" key="5">
    <source>
        <dbReference type="ARBA" id="ARBA00023295"/>
    </source>
</evidence>
<dbReference type="KEGG" id="cfem:HCR03_18160"/>
<dbReference type="SUPFAM" id="SSF51445">
    <property type="entry name" value="(Trans)glycosidases"/>
    <property type="match status" value="1"/>
</dbReference>
<evidence type="ECO:0000313" key="7">
    <source>
        <dbReference type="EMBL" id="QNK42688.1"/>
    </source>
</evidence>
<dbReference type="PANTHER" id="PTHR30480">
    <property type="entry name" value="BETA-HEXOSAMINIDASE-RELATED"/>
    <property type="match status" value="1"/>
</dbReference>
<dbReference type="GO" id="GO:0009254">
    <property type="term" value="P:peptidoglycan turnover"/>
    <property type="evidence" value="ECO:0007669"/>
    <property type="project" value="TreeGrafter"/>
</dbReference>
<sequence length="540" mass="59860">MTDDEKIGQLFFMVGYRQDEEFLTHLSKDLGVGGLMCRPMDKDSVIAAVTTLQRNSRIPMLIAANLENGGKGIVQEGTRIASNMAVAATGDPDYAYQLGKICAEEGKSVGANFAFAPVIDIDYNFRNPITNTRTFGSDPDMVLRCGEAYLKGCQEQDVCVSIKHFPGDGTDERDQHLVTSINSLSPEEWEATYGRNYRYLVDHGAKAVMVGHIAQPQYSKKLNPSLSDADILPASLSPELLKGLLRGSMGFNGLILTDATTMAGFAMAMPRDQAVPKAIENGCDMFLFTKNLEEDVGFMRKGFQDGLLSRERLEEAVRRILALKASLGLHKKDNIPDAKAAERVLGCNEHRQAAREIADRSITLVKEQPGLLPLSPEKQKRVLLYDIEGEANAIGYSRESGLTGQLRGLLEKEGFTVTLFHADGVYEGHQSSYSKMREDYDLILYLCSLATKSNQTVVRIEWQNPMGLNVPIYFKSIPTVFISVENPYHLLDVPRVPTYINTYGVNDYTLELLVDKLLGRSEFVGKSPVDPFCGKWDTKL</sequence>
<dbReference type="PANTHER" id="PTHR30480:SF13">
    <property type="entry name" value="BETA-HEXOSAMINIDASE"/>
    <property type="match status" value="1"/>
</dbReference>
<dbReference type="Gene3D" id="3.40.50.1700">
    <property type="entry name" value="Glycoside hydrolase family 3 C-terminal domain"/>
    <property type="match status" value="1"/>
</dbReference>
<dbReference type="InterPro" id="IPR036881">
    <property type="entry name" value="Glyco_hydro_3_C_sf"/>
</dbReference>
<dbReference type="Pfam" id="PF00933">
    <property type="entry name" value="Glyco_hydro_3"/>
    <property type="match status" value="1"/>
</dbReference>
<dbReference type="GO" id="GO:0005975">
    <property type="term" value="P:carbohydrate metabolic process"/>
    <property type="evidence" value="ECO:0007669"/>
    <property type="project" value="InterPro"/>
</dbReference>
<keyword evidence="4 7" id="KW-0378">Hydrolase</keyword>
<dbReference type="InterPro" id="IPR017853">
    <property type="entry name" value="GH"/>
</dbReference>
<dbReference type="InterPro" id="IPR036962">
    <property type="entry name" value="Glyco_hydro_3_N_sf"/>
</dbReference>
<proteinExistence type="inferred from homology"/>
<comment type="catalytic activity">
    <reaction evidence="1">
        <text>Hydrolysis of terminal non-reducing N-acetyl-D-hexosamine residues in N-acetyl-beta-D-hexosaminides.</text>
        <dbReference type="EC" id="3.2.1.52"/>
    </reaction>
</comment>
<dbReference type="AlphaFoldDB" id="A0A7G8TGE7"/>
<dbReference type="Proteomes" id="UP000515909">
    <property type="component" value="Chromosome"/>
</dbReference>
<dbReference type="InterPro" id="IPR050226">
    <property type="entry name" value="NagZ_Beta-hexosaminidase"/>
</dbReference>
<organism evidence="7 8">
    <name type="scientific">Caproicibacter fermentans</name>
    <dbReference type="NCBI Taxonomy" id="2576756"/>
    <lineage>
        <taxon>Bacteria</taxon>
        <taxon>Bacillati</taxon>
        <taxon>Bacillota</taxon>
        <taxon>Clostridia</taxon>
        <taxon>Eubacteriales</taxon>
        <taxon>Acutalibacteraceae</taxon>
        <taxon>Caproicibacter</taxon>
    </lineage>
</organism>
<name>A0A7G8TGE7_9FIRM</name>
<evidence type="ECO:0000259" key="6">
    <source>
        <dbReference type="Pfam" id="PF00933"/>
    </source>
</evidence>
<evidence type="ECO:0000256" key="3">
    <source>
        <dbReference type="ARBA" id="ARBA00012663"/>
    </source>
</evidence>
<accession>A0A7G8TGE7</accession>
<evidence type="ECO:0000256" key="2">
    <source>
        <dbReference type="ARBA" id="ARBA00005336"/>
    </source>
</evidence>
<keyword evidence="5" id="KW-0326">Glycosidase</keyword>
<dbReference type="GO" id="GO:0004563">
    <property type="term" value="F:beta-N-acetylhexosaminidase activity"/>
    <property type="evidence" value="ECO:0007669"/>
    <property type="project" value="UniProtKB-EC"/>
</dbReference>
<dbReference type="InterPro" id="IPR001764">
    <property type="entry name" value="Glyco_hydro_3_N"/>
</dbReference>
<feature type="domain" description="Glycoside hydrolase family 3 N-terminal" evidence="6">
    <location>
        <begin position="4"/>
        <end position="322"/>
    </location>
</feature>
<dbReference type="Gene3D" id="3.20.20.300">
    <property type="entry name" value="Glycoside hydrolase, family 3, N-terminal domain"/>
    <property type="match status" value="1"/>
</dbReference>
<dbReference type="EC" id="3.2.1.52" evidence="3"/>
<protein>
    <recommendedName>
        <fullName evidence="3">beta-N-acetylhexosaminidase</fullName>
        <ecNumber evidence="3">3.2.1.52</ecNumber>
    </recommendedName>
</protein>
<evidence type="ECO:0000256" key="1">
    <source>
        <dbReference type="ARBA" id="ARBA00001231"/>
    </source>
</evidence>
<comment type="similarity">
    <text evidence="2">Belongs to the glycosyl hydrolase 3 family.</text>
</comment>
<evidence type="ECO:0000256" key="4">
    <source>
        <dbReference type="ARBA" id="ARBA00022801"/>
    </source>
</evidence>
<gene>
    <name evidence="7" type="ORF">HCR03_18160</name>
</gene>
<reference evidence="7 8" key="1">
    <citation type="submission" date="2020-08" db="EMBL/GenBank/DDBJ databases">
        <title>The isolate Caproiciproducens sp. 7D4C2 produces n-caproate at mildly acidic conditions from hexoses: genome and rBOX comparison with related strains and chain-elongating bacteria.</title>
        <authorList>
            <person name="Esquivel-Elizondo S."/>
            <person name="Bagci C."/>
            <person name="Temovska M."/>
            <person name="Jeon B.S."/>
            <person name="Bessarab I."/>
            <person name="Williams R.B.H."/>
            <person name="Huson D.H."/>
            <person name="Angenent L.T."/>
        </authorList>
    </citation>
    <scope>NUCLEOTIDE SEQUENCE [LARGE SCALE GENOMIC DNA]</scope>
    <source>
        <strain evidence="7 8">7D4C2</strain>
    </source>
</reference>